<dbReference type="NCBIfam" id="TIGR02227">
    <property type="entry name" value="sigpep_I_bact"/>
    <property type="match status" value="1"/>
</dbReference>
<dbReference type="InterPro" id="IPR019533">
    <property type="entry name" value="Peptidase_S26"/>
</dbReference>
<gene>
    <name evidence="5" type="primary">lepB</name>
    <name evidence="5" type="ORF">CRH10_09645</name>
</gene>
<evidence type="ECO:0000256" key="1">
    <source>
        <dbReference type="ARBA" id="ARBA00004401"/>
    </source>
</evidence>
<name>A0A291TBW8_9FIRM</name>
<comment type="subcellular location">
    <subcellularLocation>
        <location evidence="1">Cell membrane</location>
        <topology evidence="1">Single-pass type II membrane protein</topology>
    </subcellularLocation>
    <subcellularLocation>
        <location evidence="3">Membrane</location>
        <topology evidence="3">Single-pass type II membrane protein</topology>
    </subcellularLocation>
</comment>
<dbReference type="PANTHER" id="PTHR43390:SF1">
    <property type="entry name" value="CHLOROPLAST PROCESSING PEPTIDASE"/>
    <property type="match status" value="1"/>
</dbReference>
<dbReference type="CDD" id="cd06530">
    <property type="entry name" value="S26_SPase_I"/>
    <property type="match status" value="1"/>
</dbReference>
<proteinExistence type="inferred from homology"/>
<accession>A0A291TBW8</accession>
<reference evidence="5 6" key="1">
    <citation type="submission" date="2017-10" db="EMBL/GenBank/DDBJ databases">
        <title>Complete Genome Sequence of Faecalibacterium prausnitzii isolated from the gut of healthy adult Indian.</title>
        <authorList>
            <person name="Bag S."/>
            <person name="Ghosh T.S."/>
            <person name="Das B."/>
        </authorList>
    </citation>
    <scope>NUCLEOTIDE SEQUENCE [LARGE SCALE GENOMIC DNA]</scope>
    <source>
        <strain evidence="5 6">Indica</strain>
    </source>
</reference>
<dbReference type="AlphaFoldDB" id="A0A291TBW8"/>
<dbReference type="Gene3D" id="2.10.109.10">
    <property type="entry name" value="Umud Fragment, subunit A"/>
    <property type="match status" value="1"/>
</dbReference>
<dbReference type="Pfam" id="PF10502">
    <property type="entry name" value="Peptidase_S26"/>
    <property type="match status" value="1"/>
</dbReference>
<dbReference type="Proteomes" id="UP000223709">
    <property type="component" value="Chromosome"/>
</dbReference>
<organism evidence="5 6">
    <name type="scientific">Faecalibacterium prausnitzii</name>
    <dbReference type="NCBI Taxonomy" id="853"/>
    <lineage>
        <taxon>Bacteria</taxon>
        <taxon>Bacillati</taxon>
        <taxon>Bacillota</taxon>
        <taxon>Clostridia</taxon>
        <taxon>Eubacteriales</taxon>
        <taxon>Oscillospiraceae</taxon>
        <taxon>Faecalibacterium</taxon>
    </lineage>
</organism>
<feature type="domain" description="Peptidase S26" evidence="4">
    <location>
        <begin position="32"/>
        <end position="176"/>
    </location>
</feature>
<dbReference type="GO" id="GO:0006465">
    <property type="term" value="P:signal peptide processing"/>
    <property type="evidence" value="ECO:0007669"/>
    <property type="project" value="InterPro"/>
</dbReference>
<keyword evidence="3" id="KW-1133">Transmembrane helix</keyword>
<evidence type="ECO:0000313" key="5">
    <source>
        <dbReference type="EMBL" id="ATL90540.1"/>
    </source>
</evidence>
<comment type="similarity">
    <text evidence="2 3">Belongs to the peptidase S26 family.</text>
</comment>
<evidence type="ECO:0000256" key="2">
    <source>
        <dbReference type="ARBA" id="ARBA00009370"/>
    </source>
</evidence>
<dbReference type="PANTHER" id="PTHR43390">
    <property type="entry name" value="SIGNAL PEPTIDASE I"/>
    <property type="match status" value="1"/>
</dbReference>
<dbReference type="InterPro" id="IPR000223">
    <property type="entry name" value="Pept_S26A_signal_pept_1"/>
</dbReference>
<keyword evidence="3" id="KW-0812">Transmembrane</keyword>
<dbReference type="PRINTS" id="PR00727">
    <property type="entry name" value="LEADERPTASE"/>
</dbReference>
<comment type="catalytic activity">
    <reaction evidence="3">
        <text>Cleavage of hydrophobic, N-terminal signal or leader sequences from secreted and periplasmic proteins.</text>
        <dbReference type="EC" id="3.4.21.89"/>
    </reaction>
</comment>
<dbReference type="InterPro" id="IPR036286">
    <property type="entry name" value="LexA/Signal_pep-like_sf"/>
</dbReference>
<sequence>MHPLDNEALKQGAKAVRRRRLDVENRQDFISLLGRIVVILLCAWVLFTQVFLLTQAKGNSMFPAVKDGDLLICYRLQKTYAKNDVVVYTQGGKLWVGRILGREGDLVALDDSGTLVVNGAVQSGEILYPTYAKDALEYPYTVPEGCFFVLGDYRTQSEDSRDFGPVPLEDVQAKVITLLRRRSL</sequence>
<keyword evidence="3" id="KW-0645">Protease</keyword>
<dbReference type="SUPFAM" id="SSF51306">
    <property type="entry name" value="LexA/Signal peptidase"/>
    <property type="match status" value="1"/>
</dbReference>
<protein>
    <recommendedName>
        <fullName evidence="3">Signal peptidase I</fullName>
        <ecNumber evidence="3">3.4.21.89</ecNumber>
    </recommendedName>
</protein>
<keyword evidence="3" id="KW-0378">Hydrolase</keyword>
<feature type="transmembrane region" description="Helical" evidence="3">
    <location>
        <begin position="29"/>
        <end position="53"/>
    </location>
</feature>
<dbReference type="GO" id="GO:0005886">
    <property type="term" value="C:plasma membrane"/>
    <property type="evidence" value="ECO:0007669"/>
    <property type="project" value="UniProtKB-SubCell"/>
</dbReference>
<dbReference type="GO" id="GO:0009003">
    <property type="term" value="F:signal peptidase activity"/>
    <property type="evidence" value="ECO:0007669"/>
    <property type="project" value="UniProtKB-EC"/>
</dbReference>
<dbReference type="GO" id="GO:0004252">
    <property type="term" value="F:serine-type endopeptidase activity"/>
    <property type="evidence" value="ECO:0007669"/>
    <property type="project" value="InterPro"/>
</dbReference>
<keyword evidence="3" id="KW-0472">Membrane</keyword>
<dbReference type="EMBL" id="CP023819">
    <property type="protein sequence ID" value="ATL90540.1"/>
    <property type="molecule type" value="Genomic_DNA"/>
</dbReference>
<dbReference type="RefSeq" id="WP_098924310.1">
    <property type="nucleotide sequence ID" value="NZ_CP023819.1"/>
</dbReference>
<evidence type="ECO:0000313" key="6">
    <source>
        <dbReference type="Proteomes" id="UP000223709"/>
    </source>
</evidence>
<evidence type="ECO:0000256" key="3">
    <source>
        <dbReference type="RuleBase" id="RU362042"/>
    </source>
</evidence>
<evidence type="ECO:0000259" key="4">
    <source>
        <dbReference type="Pfam" id="PF10502"/>
    </source>
</evidence>
<dbReference type="EC" id="3.4.21.89" evidence="3"/>